<feature type="transmembrane region" description="Helical" evidence="1">
    <location>
        <begin position="92"/>
        <end position="112"/>
    </location>
</feature>
<keyword evidence="3" id="KW-1185">Reference proteome</keyword>
<protein>
    <submittedName>
        <fullName evidence="2">Uncharacterized protein</fullName>
    </submittedName>
</protein>
<evidence type="ECO:0000313" key="2">
    <source>
        <dbReference type="EMBL" id="VTR93024.1"/>
    </source>
</evidence>
<feature type="transmembrane region" description="Helical" evidence="1">
    <location>
        <begin position="12"/>
        <end position="31"/>
    </location>
</feature>
<dbReference type="RefSeq" id="WP_162667814.1">
    <property type="nucleotide sequence ID" value="NZ_LR593886.1"/>
</dbReference>
<feature type="transmembrane region" description="Helical" evidence="1">
    <location>
        <begin position="66"/>
        <end position="85"/>
    </location>
</feature>
<evidence type="ECO:0000313" key="3">
    <source>
        <dbReference type="Proteomes" id="UP000464178"/>
    </source>
</evidence>
<keyword evidence="1" id="KW-0472">Membrane</keyword>
<dbReference type="Proteomes" id="UP000464178">
    <property type="component" value="Chromosome"/>
</dbReference>
<name>A0A6P2CZ02_9BACT</name>
<dbReference type="KEGG" id="gms:SOIL9_46900"/>
<dbReference type="EMBL" id="LR593886">
    <property type="protein sequence ID" value="VTR93024.1"/>
    <property type="molecule type" value="Genomic_DNA"/>
</dbReference>
<keyword evidence="1" id="KW-0812">Transmembrane</keyword>
<accession>A0A6P2CZ02</accession>
<sequence length="115" mass="12581">MPPTTREQLARFAFGTWVVGGIIWVLVTGYVTDVLWGYGAEVTFQYVHPTPEQAARYTEISRCEELRDFLCIGSIGYAILGAVLFRRRGCVAFGLAAAIVALSWLAVMAVGLGHL</sequence>
<keyword evidence="1" id="KW-1133">Transmembrane helix</keyword>
<gene>
    <name evidence="2" type="ORF">SOIL9_46900</name>
</gene>
<proteinExistence type="predicted"/>
<evidence type="ECO:0000256" key="1">
    <source>
        <dbReference type="SAM" id="Phobius"/>
    </source>
</evidence>
<dbReference type="AlphaFoldDB" id="A0A6P2CZ02"/>
<reference evidence="2 3" key="1">
    <citation type="submission" date="2019-05" db="EMBL/GenBank/DDBJ databases">
        <authorList>
            <consortium name="Science for Life Laboratories"/>
        </authorList>
    </citation>
    <scope>NUCLEOTIDE SEQUENCE [LARGE SCALE GENOMIC DNA]</scope>
    <source>
        <strain evidence="2">Soil9</strain>
    </source>
</reference>
<organism evidence="2 3">
    <name type="scientific">Gemmata massiliana</name>
    <dbReference type="NCBI Taxonomy" id="1210884"/>
    <lineage>
        <taxon>Bacteria</taxon>
        <taxon>Pseudomonadati</taxon>
        <taxon>Planctomycetota</taxon>
        <taxon>Planctomycetia</taxon>
        <taxon>Gemmatales</taxon>
        <taxon>Gemmataceae</taxon>
        <taxon>Gemmata</taxon>
    </lineage>
</organism>